<dbReference type="PANTHER" id="PTHR45947:SF3">
    <property type="entry name" value="SULFOQUINOVOSYL TRANSFERASE SQD2"/>
    <property type="match status" value="1"/>
</dbReference>
<dbReference type="CDD" id="cd03801">
    <property type="entry name" value="GT4_PimA-like"/>
    <property type="match status" value="1"/>
</dbReference>
<evidence type="ECO:0000313" key="3">
    <source>
        <dbReference type="Proteomes" id="UP001375743"/>
    </source>
</evidence>
<dbReference type="InterPro" id="IPR050194">
    <property type="entry name" value="Glycosyltransferase_grp1"/>
</dbReference>
<keyword evidence="3" id="KW-1185">Reference proteome</keyword>
<dbReference type="Gene3D" id="3.40.50.2000">
    <property type="entry name" value="Glycogen Phosphorylase B"/>
    <property type="match status" value="2"/>
</dbReference>
<accession>A0ABU8XYC3</accession>
<dbReference type="EMBL" id="JBBLZC010000042">
    <property type="protein sequence ID" value="MEK0086051.1"/>
    <property type="molecule type" value="Genomic_DNA"/>
</dbReference>
<dbReference type="RefSeq" id="WP_418161895.1">
    <property type="nucleotide sequence ID" value="NZ_JBBLZC010000042.1"/>
</dbReference>
<protein>
    <submittedName>
        <fullName evidence="2">Glycosyltransferase family 4 protein</fullName>
        <ecNumber evidence="2">2.4.-.-</ecNumber>
    </submittedName>
</protein>
<dbReference type="Pfam" id="PF13439">
    <property type="entry name" value="Glyco_transf_4"/>
    <property type="match status" value="1"/>
</dbReference>
<keyword evidence="2" id="KW-0808">Transferase</keyword>
<dbReference type="SUPFAM" id="SSF53756">
    <property type="entry name" value="UDP-Glycosyltransferase/glycogen phosphorylase"/>
    <property type="match status" value="1"/>
</dbReference>
<name>A0ABU8XYC3_9PROT</name>
<reference evidence="2 3" key="1">
    <citation type="submission" date="2024-01" db="EMBL/GenBank/DDBJ databases">
        <title>Multi-omics insights into the function and evolution of sodium benzoate biodegradation pathways in Benzoatithermus flavus gen. nov., sp. nov. from hot spring.</title>
        <authorList>
            <person name="Hu C.-J."/>
            <person name="Li W.-J."/>
        </authorList>
    </citation>
    <scope>NUCLEOTIDE SEQUENCE [LARGE SCALE GENOMIC DNA]</scope>
    <source>
        <strain evidence="2 3">SYSU G07066</strain>
    </source>
</reference>
<feature type="domain" description="Glycosyltransferase subfamily 4-like N-terminal" evidence="1">
    <location>
        <begin position="16"/>
        <end position="171"/>
    </location>
</feature>
<organism evidence="2 3">
    <name type="scientific">Benzoatithermus flavus</name>
    <dbReference type="NCBI Taxonomy" id="3108223"/>
    <lineage>
        <taxon>Bacteria</taxon>
        <taxon>Pseudomonadati</taxon>
        <taxon>Pseudomonadota</taxon>
        <taxon>Alphaproteobacteria</taxon>
        <taxon>Geminicoccales</taxon>
        <taxon>Geminicoccaceae</taxon>
        <taxon>Benzoatithermus</taxon>
    </lineage>
</organism>
<dbReference type="PANTHER" id="PTHR45947">
    <property type="entry name" value="SULFOQUINOVOSYL TRANSFERASE SQD2"/>
    <property type="match status" value="1"/>
</dbReference>
<dbReference type="EC" id="2.4.-.-" evidence="2"/>
<dbReference type="GO" id="GO:0016757">
    <property type="term" value="F:glycosyltransferase activity"/>
    <property type="evidence" value="ECO:0007669"/>
    <property type="project" value="UniProtKB-KW"/>
</dbReference>
<sequence>MNGGGRWAFLVHPHLGGTWTVFTSLRQGLAAHGLELRWVGAGSAAAAATADPAWAHERDRGEAIHLPGAGEAALGLALAAHLERAGYAGVFVNVLACPVQTNAVRWLPSRLRRIMLVHNVTPGTYAAAGAMRDFVHATVGVSWRIGTDLVRRHGFPAARTRVIPNAVDLARFLAAPRVPRAPGGPLRLLSLGRLEEAAKGIFWLPRILAKLDGEHVHLTVAGDGPDREALAERLAPFGGRVDFLGPVAPAEVPTLCARHDALLAPSRFEGFGQTIVEAMAAGTVPVVSRLEGITTRIVTDGTDGFLFPVGDVAAAATALRRLARAPDLATRMGERARRAVAGRFDLATQAEAYAALVRMVTALPEDAAHSLRGAPWSWPRGLRPGLRTLLPEPLKRHLRLWRERLATAAAGGATRHGGC</sequence>
<dbReference type="InterPro" id="IPR028098">
    <property type="entry name" value="Glyco_trans_4-like_N"/>
</dbReference>
<proteinExistence type="predicted"/>
<keyword evidence="2" id="KW-0328">Glycosyltransferase</keyword>
<evidence type="ECO:0000259" key="1">
    <source>
        <dbReference type="Pfam" id="PF13439"/>
    </source>
</evidence>
<dbReference type="Proteomes" id="UP001375743">
    <property type="component" value="Unassembled WGS sequence"/>
</dbReference>
<comment type="caution">
    <text evidence="2">The sequence shown here is derived from an EMBL/GenBank/DDBJ whole genome shotgun (WGS) entry which is preliminary data.</text>
</comment>
<evidence type="ECO:0000313" key="2">
    <source>
        <dbReference type="EMBL" id="MEK0086051.1"/>
    </source>
</evidence>
<gene>
    <name evidence="2" type="ORF">U1T56_23080</name>
</gene>
<dbReference type="Pfam" id="PF13692">
    <property type="entry name" value="Glyco_trans_1_4"/>
    <property type="match status" value="1"/>
</dbReference>